<evidence type="ECO:0000256" key="1">
    <source>
        <dbReference type="SAM" id="MobiDB-lite"/>
    </source>
</evidence>
<dbReference type="PANTHER" id="PTHR31672:SF13">
    <property type="entry name" value="F-BOX PROTEIN CPR30-LIKE"/>
    <property type="match status" value="1"/>
</dbReference>
<proteinExistence type="predicted"/>
<dbReference type="CDD" id="cd06257">
    <property type="entry name" value="DnaJ"/>
    <property type="match status" value="1"/>
</dbReference>
<evidence type="ECO:0000313" key="3">
    <source>
        <dbReference type="EMBL" id="KAH0755696.1"/>
    </source>
</evidence>
<evidence type="ECO:0000259" key="2">
    <source>
        <dbReference type="SMART" id="SM00256"/>
    </source>
</evidence>
<keyword evidence="4" id="KW-1185">Reference proteome</keyword>
<dbReference type="Pfam" id="PF00646">
    <property type="entry name" value="F-box"/>
    <property type="match status" value="1"/>
</dbReference>
<reference evidence="3 4" key="1">
    <citation type="journal article" date="2021" name="bioRxiv">
        <title>Chromosome-scale and haplotype-resolved genome assembly of a tetraploid potato cultivar.</title>
        <authorList>
            <person name="Sun H."/>
            <person name="Jiao W.-B."/>
            <person name="Krause K."/>
            <person name="Campoy J.A."/>
            <person name="Goel M."/>
            <person name="Folz-Donahue K."/>
            <person name="Kukat C."/>
            <person name="Huettel B."/>
            <person name="Schneeberger K."/>
        </authorList>
    </citation>
    <scope>NUCLEOTIDE SEQUENCE [LARGE SCALE GENOMIC DNA]</scope>
    <source>
        <strain evidence="3">SolTubOtavaFocal</strain>
        <tissue evidence="3">Leaves</tissue>
    </source>
</reference>
<dbReference type="InterPro" id="IPR050796">
    <property type="entry name" value="SCF_F-box_component"/>
</dbReference>
<dbReference type="SUPFAM" id="SSF50965">
    <property type="entry name" value="Galactose oxidase, central domain"/>
    <property type="match status" value="1"/>
</dbReference>
<dbReference type="InterPro" id="IPR001810">
    <property type="entry name" value="F-box_dom"/>
</dbReference>
<dbReference type="InterPro" id="IPR017451">
    <property type="entry name" value="F-box-assoc_interact_dom"/>
</dbReference>
<organism evidence="3 4">
    <name type="scientific">Solanum tuberosum</name>
    <name type="common">Potato</name>
    <dbReference type="NCBI Taxonomy" id="4113"/>
    <lineage>
        <taxon>Eukaryota</taxon>
        <taxon>Viridiplantae</taxon>
        <taxon>Streptophyta</taxon>
        <taxon>Embryophyta</taxon>
        <taxon>Tracheophyta</taxon>
        <taxon>Spermatophyta</taxon>
        <taxon>Magnoliopsida</taxon>
        <taxon>eudicotyledons</taxon>
        <taxon>Gunneridae</taxon>
        <taxon>Pentapetalae</taxon>
        <taxon>asterids</taxon>
        <taxon>lamiids</taxon>
        <taxon>Solanales</taxon>
        <taxon>Solanaceae</taxon>
        <taxon>Solanoideae</taxon>
        <taxon>Solaneae</taxon>
        <taxon>Solanum</taxon>
    </lineage>
</organism>
<accession>A0ABQ7UV25</accession>
<dbReference type="Gene3D" id="1.20.1280.50">
    <property type="match status" value="1"/>
</dbReference>
<dbReference type="Proteomes" id="UP000826656">
    <property type="component" value="Unassembled WGS sequence"/>
</dbReference>
<dbReference type="InterPro" id="IPR001623">
    <property type="entry name" value="DnaJ_domain"/>
</dbReference>
<feature type="domain" description="F-box" evidence="2">
    <location>
        <begin position="84"/>
        <end position="124"/>
    </location>
</feature>
<name>A0ABQ7UV25_SOLTU</name>
<dbReference type="SUPFAM" id="SSF81383">
    <property type="entry name" value="F-box domain"/>
    <property type="match status" value="1"/>
</dbReference>
<dbReference type="InterPro" id="IPR006527">
    <property type="entry name" value="F-box-assoc_dom_typ1"/>
</dbReference>
<feature type="compositionally biased region" description="Basic residues" evidence="1">
    <location>
        <begin position="1"/>
        <end position="14"/>
    </location>
</feature>
<dbReference type="SUPFAM" id="SSF46565">
    <property type="entry name" value="Chaperone J-domain"/>
    <property type="match status" value="1"/>
</dbReference>
<dbReference type="EMBL" id="JAIVGD010000018">
    <property type="protein sequence ID" value="KAH0755696.1"/>
    <property type="molecule type" value="Genomic_DNA"/>
</dbReference>
<dbReference type="InterPro" id="IPR036047">
    <property type="entry name" value="F-box-like_dom_sf"/>
</dbReference>
<dbReference type="Pfam" id="PF07734">
    <property type="entry name" value="FBA_1"/>
    <property type="match status" value="1"/>
</dbReference>
<gene>
    <name evidence="3" type="ORF">KY290_025966</name>
</gene>
<protein>
    <recommendedName>
        <fullName evidence="2">F-box domain-containing protein</fullName>
    </recommendedName>
</protein>
<dbReference type="CDD" id="cd22157">
    <property type="entry name" value="F-box_AtFBW1-like"/>
    <property type="match status" value="1"/>
</dbReference>
<dbReference type="SMART" id="SM00256">
    <property type="entry name" value="FBOX"/>
    <property type="match status" value="1"/>
</dbReference>
<dbReference type="PANTHER" id="PTHR31672">
    <property type="entry name" value="BNACNNG10540D PROTEIN"/>
    <property type="match status" value="1"/>
</dbReference>
<evidence type="ECO:0000313" key="4">
    <source>
        <dbReference type="Proteomes" id="UP000826656"/>
    </source>
</evidence>
<feature type="region of interest" description="Disordered" evidence="1">
    <location>
        <begin position="1"/>
        <end position="32"/>
    </location>
</feature>
<sequence length="495" mass="56921">MAQKKKGVSSHRHGNLANRKAPNKKKSILNTKIISNGEEATQKFNKKKKKSIRPYQICKGKSIVEPSNDNTDQMQIDQVIRIYLQDEIMMDILTKLPVQSLLRFKCVSEFWNSLINDTYFRMKHYIHSRNDQNSQKFLITESFYDKDDVYNFSTSSLSMVQVVEDEQKLDCPSSCKPTNVILFCSCDGLVLIFVSSRGLYDSSARLYEELLLWNPSTRESILLPHPEFRVVYCVCGLGYDATSEDYKILAINLNADDSFNTSIEVLSLKSGSWRRIGYPTGIQRVSGFRNCGMDYLAFLHGAFHWLDSIYDNPTTSILLIPQLLILLCYLLILRFHPILNDMPTIQKDVNVSLESYMPRLSMRVVIFLESRRSWASRGNSGSRRVGICLESRRSFHIPTRKILADDCTLAEITIDKSTNNDYWLSGKYSLILNQRPRSEWDEAKHLTEDWEGAVADLKEAAEKSPQIRKAYKILALQWHPDKNVDNGEEGENKFS</sequence>
<dbReference type="InterPro" id="IPR011043">
    <property type="entry name" value="Gal_Oxase/kelch_b-propeller"/>
</dbReference>
<comment type="caution">
    <text evidence="3">The sequence shown here is derived from an EMBL/GenBank/DDBJ whole genome shotgun (WGS) entry which is preliminary data.</text>
</comment>
<dbReference type="NCBIfam" id="TIGR01640">
    <property type="entry name" value="F_box_assoc_1"/>
    <property type="match status" value="1"/>
</dbReference>
<dbReference type="InterPro" id="IPR036869">
    <property type="entry name" value="J_dom_sf"/>
</dbReference>
<dbReference type="Gene3D" id="1.10.287.110">
    <property type="entry name" value="DnaJ domain"/>
    <property type="match status" value="1"/>
</dbReference>